<sequence>MNNWLIINYIFAILDVALMFYFTDKFLTRRKVNNKQILIIILLQIGINYYINHELGTANLLGLVIMVFTTAILFNKIFKERFIYIGLFITLGIVLSSIVEMLVTILIMFITNKDSTIFFTNNICRISGAITSKIILYLLIKQLGQKIKYKIANYFKKTQIYQLLFVLVLNIIVIFSAIYFYKNTNVIRGNEKRHIAILSVGIIMFTIAILEITKKIMEYAVKEIEWNLKEREYKRQTFYMKNMDDMFKNIRAQRHDFNHHIGCIYGLINMEEFEKIKEYIEKLTKETAEYNEIINVGNPILASLLNTKITKAKKKKIKVDIDIDINTNISIECIDISIIIGNLLDNAIEACEKVEEDNRYIEVNIYTKMNNLIIKVANSKLSEIELERKINNEGFTTKSDAENHGFGLTNIKQTVEKYRGIIKIEDESNIFKINIAIPIEDTL</sequence>
<protein>
    <submittedName>
        <fullName evidence="7">Sensor_kinase_SpoOB-type, alpha-helical domain</fullName>
    </submittedName>
</protein>
<feature type="transmembrane region" description="Helical" evidence="4">
    <location>
        <begin position="193"/>
        <end position="212"/>
    </location>
</feature>
<name>A0A1M6TPY7_PARC5</name>
<dbReference type="Gene3D" id="1.10.287.130">
    <property type="match status" value="1"/>
</dbReference>
<feature type="transmembrane region" description="Helical" evidence="4">
    <location>
        <begin position="160"/>
        <end position="181"/>
    </location>
</feature>
<keyword evidence="4" id="KW-0812">Transmembrane</keyword>
<dbReference type="Gene3D" id="3.30.565.10">
    <property type="entry name" value="Histidine kinase-like ATPase, C-terminal domain"/>
    <property type="match status" value="1"/>
</dbReference>
<organism evidence="7 8">
    <name type="scientific">Paramaledivibacter caminithermalis (strain DSM 15212 / CIP 107654 / DViRD3)</name>
    <name type="common">Clostridium caminithermale</name>
    <dbReference type="NCBI Taxonomy" id="1121301"/>
    <lineage>
        <taxon>Bacteria</taxon>
        <taxon>Bacillati</taxon>
        <taxon>Bacillota</taxon>
        <taxon>Clostridia</taxon>
        <taxon>Peptostreptococcales</taxon>
        <taxon>Caminicellaceae</taxon>
        <taxon>Paramaledivibacter</taxon>
    </lineage>
</organism>
<dbReference type="Pfam" id="PF14501">
    <property type="entry name" value="HATPase_c_5"/>
    <property type="match status" value="1"/>
</dbReference>
<evidence type="ECO:0000256" key="4">
    <source>
        <dbReference type="SAM" id="Phobius"/>
    </source>
</evidence>
<dbReference type="InterPro" id="IPR039506">
    <property type="entry name" value="SPOB_a"/>
</dbReference>
<keyword evidence="2" id="KW-0808">Transferase</keyword>
<evidence type="ECO:0000259" key="6">
    <source>
        <dbReference type="Pfam" id="PF14689"/>
    </source>
</evidence>
<feature type="transmembrane region" description="Helical" evidence="4">
    <location>
        <begin position="35"/>
        <end position="51"/>
    </location>
</feature>
<dbReference type="InterPro" id="IPR032834">
    <property type="entry name" value="NatK-like_C"/>
</dbReference>
<keyword evidence="3 7" id="KW-0418">Kinase</keyword>
<dbReference type="GO" id="GO:0000155">
    <property type="term" value="F:phosphorelay sensor kinase activity"/>
    <property type="evidence" value="ECO:0007669"/>
    <property type="project" value="InterPro"/>
</dbReference>
<evidence type="ECO:0000256" key="3">
    <source>
        <dbReference type="ARBA" id="ARBA00022777"/>
    </source>
</evidence>
<dbReference type="AlphaFoldDB" id="A0A1M6TPY7"/>
<accession>A0A1M6TPY7</accession>
<feature type="domain" description="Sensor histidine kinase NatK-like C-terminal" evidence="5">
    <location>
        <begin position="332"/>
        <end position="438"/>
    </location>
</feature>
<proteinExistence type="predicted"/>
<dbReference type="Pfam" id="PF14689">
    <property type="entry name" value="SPOB_a"/>
    <property type="match status" value="1"/>
</dbReference>
<keyword evidence="8" id="KW-1185">Reference proteome</keyword>
<evidence type="ECO:0000313" key="8">
    <source>
        <dbReference type="Proteomes" id="UP000184465"/>
    </source>
</evidence>
<dbReference type="SUPFAM" id="SSF55874">
    <property type="entry name" value="ATPase domain of HSP90 chaperone/DNA topoisomerase II/histidine kinase"/>
    <property type="match status" value="1"/>
</dbReference>
<dbReference type="STRING" id="1121301.SAMN02745912_03755"/>
<evidence type="ECO:0000256" key="2">
    <source>
        <dbReference type="ARBA" id="ARBA00022679"/>
    </source>
</evidence>
<feature type="transmembrane region" description="Helical" evidence="4">
    <location>
        <begin position="116"/>
        <end position="140"/>
    </location>
</feature>
<evidence type="ECO:0000256" key="1">
    <source>
        <dbReference type="ARBA" id="ARBA00022553"/>
    </source>
</evidence>
<dbReference type="SUPFAM" id="SSF55890">
    <property type="entry name" value="Sporulation response regulatory protein Spo0B"/>
    <property type="match status" value="1"/>
</dbReference>
<gene>
    <name evidence="7" type="ORF">SAMN02745912_03755</name>
</gene>
<reference evidence="7 8" key="1">
    <citation type="submission" date="2016-11" db="EMBL/GenBank/DDBJ databases">
        <authorList>
            <person name="Jaros S."/>
            <person name="Januszkiewicz K."/>
            <person name="Wedrychowicz H."/>
        </authorList>
    </citation>
    <scope>NUCLEOTIDE SEQUENCE [LARGE SCALE GENOMIC DNA]</scope>
    <source>
        <strain evidence="7 8">DSM 15212</strain>
    </source>
</reference>
<feature type="transmembrane region" description="Helical" evidence="4">
    <location>
        <begin position="6"/>
        <end position="23"/>
    </location>
</feature>
<dbReference type="Proteomes" id="UP000184465">
    <property type="component" value="Unassembled WGS sequence"/>
</dbReference>
<feature type="domain" description="SpoOB alpha-helical" evidence="6">
    <location>
        <begin position="239"/>
        <end position="295"/>
    </location>
</feature>
<keyword evidence="4" id="KW-0472">Membrane</keyword>
<keyword evidence="4" id="KW-1133">Transmembrane helix</keyword>
<dbReference type="PANTHER" id="PTHR40448">
    <property type="entry name" value="TWO-COMPONENT SENSOR HISTIDINE KINASE"/>
    <property type="match status" value="1"/>
</dbReference>
<keyword evidence="1" id="KW-0597">Phosphoprotein</keyword>
<dbReference type="EMBL" id="FRAG01000101">
    <property type="protein sequence ID" value="SHK58996.1"/>
    <property type="molecule type" value="Genomic_DNA"/>
</dbReference>
<feature type="transmembrane region" description="Helical" evidence="4">
    <location>
        <begin position="82"/>
        <end position="110"/>
    </location>
</feature>
<evidence type="ECO:0000259" key="5">
    <source>
        <dbReference type="Pfam" id="PF14501"/>
    </source>
</evidence>
<dbReference type="InterPro" id="IPR036890">
    <property type="entry name" value="HATPase_C_sf"/>
</dbReference>
<dbReference type="GO" id="GO:0042802">
    <property type="term" value="F:identical protein binding"/>
    <property type="evidence" value="ECO:0007669"/>
    <property type="project" value="TreeGrafter"/>
</dbReference>
<evidence type="ECO:0000313" key="7">
    <source>
        <dbReference type="EMBL" id="SHK58996.1"/>
    </source>
</evidence>
<feature type="transmembrane region" description="Helical" evidence="4">
    <location>
        <begin position="57"/>
        <end position="75"/>
    </location>
</feature>
<dbReference type="RefSeq" id="WP_073153616.1">
    <property type="nucleotide sequence ID" value="NZ_FRAG01000101.1"/>
</dbReference>
<dbReference type="InterPro" id="IPR016120">
    <property type="entry name" value="Sig_transdc_His_kin_SpoOB"/>
</dbReference>
<dbReference type="PANTHER" id="PTHR40448:SF1">
    <property type="entry name" value="TWO-COMPONENT SENSOR HISTIDINE KINASE"/>
    <property type="match status" value="1"/>
</dbReference>
<dbReference type="OrthoDB" id="1634477at2"/>